<evidence type="ECO:0000256" key="6">
    <source>
        <dbReference type="ARBA" id="ARBA00022553"/>
    </source>
</evidence>
<comment type="caution">
    <text evidence="18">The sequence shown here is derived from an EMBL/GenBank/DDBJ whole genome shotgun (WGS) entry which is preliminary data.</text>
</comment>
<evidence type="ECO:0000256" key="2">
    <source>
        <dbReference type="ARBA" id="ARBA00004429"/>
    </source>
</evidence>
<dbReference type="PRINTS" id="PR00344">
    <property type="entry name" value="BCTRLSENSOR"/>
</dbReference>
<dbReference type="GO" id="GO:0000155">
    <property type="term" value="F:phosphorelay sensor kinase activity"/>
    <property type="evidence" value="ECO:0007669"/>
    <property type="project" value="InterPro"/>
</dbReference>
<comment type="subcellular location">
    <subcellularLocation>
        <location evidence="2">Cell inner membrane</location>
        <topology evidence="2">Multi-pass membrane protein</topology>
    </subcellularLocation>
</comment>
<evidence type="ECO:0000313" key="18">
    <source>
        <dbReference type="EMBL" id="TVO76808.1"/>
    </source>
</evidence>
<evidence type="ECO:0000259" key="17">
    <source>
        <dbReference type="PROSITE" id="PS50109"/>
    </source>
</evidence>
<evidence type="ECO:0000256" key="11">
    <source>
        <dbReference type="ARBA" id="ARBA00022840"/>
    </source>
</evidence>
<accession>A0A557SHB1</accession>
<dbReference type="FunFam" id="1.10.287.130:FF:000049">
    <property type="entry name" value="C4-dicarboxylate transport sensor protein DctB"/>
    <property type="match status" value="1"/>
</dbReference>
<dbReference type="InterPro" id="IPR003661">
    <property type="entry name" value="HisK_dim/P_dom"/>
</dbReference>
<evidence type="ECO:0000256" key="13">
    <source>
        <dbReference type="ARBA" id="ARBA00023012"/>
    </source>
</evidence>
<keyword evidence="7" id="KW-0808">Transferase</keyword>
<dbReference type="SMART" id="SM00387">
    <property type="entry name" value="HATPase_c"/>
    <property type="match status" value="1"/>
</dbReference>
<evidence type="ECO:0000256" key="15">
    <source>
        <dbReference type="ARBA" id="ARBA00073143"/>
    </source>
</evidence>
<dbReference type="InterPro" id="IPR036097">
    <property type="entry name" value="HisK_dim/P_sf"/>
</dbReference>
<dbReference type="Pfam" id="PF02518">
    <property type="entry name" value="HATPase_c"/>
    <property type="match status" value="1"/>
</dbReference>
<dbReference type="Gene3D" id="3.30.450.20">
    <property type="entry name" value="PAS domain"/>
    <property type="match status" value="2"/>
</dbReference>
<protein>
    <recommendedName>
        <fullName evidence="15">C4-dicarboxylate transport sensor protein DctB</fullName>
        <ecNumber evidence="3">2.7.13.3</ecNumber>
    </recommendedName>
</protein>
<dbReference type="Pfam" id="PF00512">
    <property type="entry name" value="HisKA"/>
    <property type="match status" value="1"/>
</dbReference>
<gene>
    <name evidence="18" type="ORF">FHP88_05125</name>
</gene>
<feature type="transmembrane region" description="Helical" evidence="16">
    <location>
        <begin position="72"/>
        <end position="90"/>
    </location>
</feature>
<keyword evidence="19" id="KW-1185">Reference proteome</keyword>
<evidence type="ECO:0000256" key="5">
    <source>
        <dbReference type="ARBA" id="ARBA00022519"/>
    </source>
</evidence>
<evidence type="ECO:0000256" key="16">
    <source>
        <dbReference type="SAM" id="Phobius"/>
    </source>
</evidence>
<feature type="transmembrane region" description="Helical" evidence="16">
    <location>
        <begin position="365"/>
        <end position="383"/>
    </location>
</feature>
<organism evidence="18 19">
    <name type="scientific">Sedimenticola selenatireducens</name>
    <dbReference type="NCBI Taxonomy" id="191960"/>
    <lineage>
        <taxon>Bacteria</taxon>
        <taxon>Pseudomonadati</taxon>
        <taxon>Pseudomonadota</taxon>
        <taxon>Gammaproteobacteria</taxon>
        <taxon>Chromatiales</taxon>
        <taxon>Sedimenticolaceae</taxon>
        <taxon>Sedimenticola</taxon>
    </lineage>
</organism>
<evidence type="ECO:0000256" key="1">
    <source>
        <dbReference type="ARBA" id="ARBA00000085"/>
    </source>
</evidence>
<dbReference type="InterPro" id="IPR005467">
    <property type="entry name" value="His_kinase_dom"/>
</dbReference>
<keyword evidence="9" id="KW-0547">Nucleotide-binding</keyword>
<dbReference type="PROSITE" id="PS50109">
    <property type="entry name" value="HIS_KIN"/>
    <property type="match status" value="1"/>
</dbReference>
<reference evidence="18 19" key="1">
    <citation type="submission" date="2019-07" db="EMBL/GenBank/DDBJ databases">
        <title>The pathways for chlorine oxyanion respiration interact through the shared metabolite chlorate.</title>
        <authorList>
            <person name="Barnum T.P."/>
            <person name="Cheng Y."/>
            <person name="Hill K.A."/>
            <person name="Lucas L.N."/>
            <person name="Carlson H.K."/>
            <person name="Coates J.D."/>
        </authorList>
    </citation>
    <scope>NUCLEOTIDE SEQUENCE [LARGE SCALE GENOMIC DNA]</scope>
    <source>
        <strain evidence="18 19">BK-1</strain>
    </source>
</reference>
<dbReference type="FunFam" id="3.30.450.20:FF:000127">
    <property type="entry name" value="C4-dicarboxylate transport sensor protein"/>
    <property type="match status" value="1"/>
</dbReference>
<dbReference type="GO" id="GO:0005886">
    <property type="term" value="C:plasma membrane"/>
    <property type="evidence" value="ECO:0007669"/>
    <property type="project" value="UniProtKB-SubCell"/>
</dbReference>
<feature type="transmembrane region" description="Helical" evidence="16">
    <location>
        <begin position="40"/>
        <end position="60"/>
    </location>
</feature>
<dbReference type="InterPro" id="IPR029151">
    <property type="entry name" value="Sensor-like_sf"/>
</dbReference>
<evidence type="ECO:0000256" key="7">
    <source>
        <dbReference type="ARBA" id="ARBA00022679"/>
    </source>
</evidence>
<comment type="catalytic activity">
    <reaction evidence="1">
        <text>ATP + protein L-histidine = ADP + protein N-phospho-L-histidine.</text>
        <dbReference type="EC" id="2.7.13.3"/>
    </reaction>
</comment>
<evidence type="ECO:0000256" key="9">
    <source>
        <dbReference type="ARBA" id="ARBA00022741"/>
    </source>
</evidence>
<keyword evidence="6" id="KW-0597">Phosphoprotein</keyword>
<dbReference type="InterPro" id="IPR017055">
    <property type="entry name" value="Sig_transdc_His_kinase_DctB"/>
</dbReference>
<keyword evidence="4" id="KW-1003">Cell membrane</keyword>
<dbReference type="CDD" id="cd00082">
    <property type="entry name" value="HisKA"/>
    <property type="match status" value="1"/>
</dbReference>
<dbReference type="Gene3D" id="1.10.287.130">
    <property type="match status" value="1"/>
</dbReference>
<keyword evidence="5" id="KW-0997">Cell inner membrane</keyword>
<proteinExistence type="predicted"/>
<dbReference type="EMBL" id="VMNH01000005">
    <property type="protein sequence ID" value="TVO76808.1"/>
    <property type="molecule type" value="Genomic_DNA"/>
</dbReference>
<dbReference type="PANTHER" id="PTHR43065:SF46">
    <property type="entry name" value="C4-DICARBOXYLATE TRANSPORT SENSOR PROTEIN DCTB"/>
    <property type="match status" value="1"/>
</dbReference>
<dbReference type="Gene3D" id="3.30.565.10">
    <property type="entry name" value="Histidine kinase-like ATPase, C-terminal domain"/>
    <property type="match status" value="1"/>
</dbReference>
<evidence type="ECO:0000256" key="10">
    <source>
        <dbReference type="ARBA" id="ARBA00022777"/>
    </source>
</evidence>
<keyword evidence="8 16" id="KW-0812">Transmembrane</keyword>
<dbReference type="AlphaFoldDB" id="A0A557SHB1"/>
<evidence type="ECO:0000256" key="8">
    <source>
        <dbReference type="ARBA" id="ARBA00022692"/>
    </source>
</evidence>
<keyword evidence="10 18" id="KW-0418">Kinase</keyword>
<dbReference type="InterPro" id="IPR036890">
    <property type="entry name" value="HATPase_C_sf"/>
</dbReference>
<keyword evidence="14 16" id="KW-0472">Membrane</keyword>
<evidence type="ECO:0000256" key="4">
    <source>
        <dbReference type="ARBA" id="ARBA00022475"/>
    </source>
</evidence>
<dbReference type="InterPro" id="IPR003594">
    <property type="entry name" value="HATPase_dom"/>
</dbReference>
<evidence type="ECO:0000256" key="14">
    <source>
        <dbReference type="ARBA" id="ARBA00023136"/>
    </source>
</evidence>
<dbReference type="Pfam" id="PF02743">
    <property type="entry name" value="dCache_1"/>
    <property type="match status" value="1"/>
</dbReference>
<dbReference type="GO" id="GO:0005524">
    <property type="term" value="F:ATP binding"/>
    <property type="evidence" value="ECO:0007669"/>
    <property type="project" value="UniProtKB-KW"/>
</dbReference>
<dbReference type="Gene3D" id="6.10.250.3020">
    <property type="match status" value="1"/>
</dbReference>
<dbReference type="SUPFAM" id="SSF103190">
    <property type="entry name" value="Sensory domain-like"/>
    <property type="match status" value="1"/>
</dbReference>
<dbReference type="SUPFAM" id="SSF47384">
    <property type="entry name" value="Homodimeric domain of signal transducing histidine kinase"/>
    <property type="match status" value="1"/>
</dbReference>
<dbReference type="PIRSF" id="PIRSF036431">
    <property type="entry name" value="STHK_DctB"/>
    <property type="match status" value="1"/>
</dbReference>
<dbReference type="OrthoDB" id="1931120at2"/>
<sequence>MPRRKLNWQKQSLSYEQSKNFGKSKSPECMLCKKPRQSGGVFCLYGVYLFYTAYTWFQVMDKNSLQIKHFSVIQRSLFLGVGLFLIILLWQTGHWSRQLALENLQQQNQHQLRLFIANLEGELEKYKFLPELLATNSLLINFLENPNDVKSITALNRYLETINEVANASDTYLMNAEGWTIAASNWLSERPFIGRNFAYRPYFQEAMKGKLGRYFALGSTSNKRGYYFAYPVKGDAGILGAVVIKIELQGFEESWRELKEEFVVTDPDGVIFISTNDDWRYKSLYPLDEEVISRVQDSRRYGNAKIGTLNVTLKDELTGQAQVVNIGDPRKSDHLMLVRAMPDAGWQVHIFAGLGVVNAQVLKSLFITTIVYIALVFLVFYFVQRSRRLKERERYEQRAKRILEQRVKERTSDLTNANIRLLREIEEHRRTDETLRKTQDELIQAAKMAALGQMSSGINHELNQPLAAIRSYADNARAYLARDRKEEASWNLEQIAELTERMAKISRQLKVFSRKTTGQLVTVSLQAVIENALKIVGPQLKDTETEFRRFLPAEEVYVMADMVQLEQVLVNLISNAVHAVEQQSTRWIQLRVATDDNKASIQILDNGPGIAEENLERIFDPFFTTKSEERGLGLGLSISYRIVEMLHGSLTAGNQEKGGAIFTLRLDLAVLREKQVDQRIVTT</sequence>
<keyword evidence="11" id="KW-0067">ATP-binding</keyword>
<keyword evidence="13" id="KW-0902">Two-component regulatory system</keyword>
<dbReference type="EC" id="2.7.13.3" evidence="3"/>
<keyword evidence="12 16" id="KW-1133">Transmembrane helix</keyword>
<evidence type="ECO:0000313" key="19">
    <source>
        <dbReference type="Proteomes" id="UP000316649"/>
    </source>
</evidence>
<dbReference type="PANTHER" id="PTHR43065">
    <property type="entry name" value="SENSOR HISTIDINE KINASE"/>
    <property type="match status" value="1"/>
</dbReference>
<feature type="domain" description="Histidine kinase" evidence="17">
    <location>
        <begin position="457"/>
        <end position="670"/>
    </location>
</feature>
<dbReference type="InterPro" id="IPR033479">
    <property type="entry name" value="dCache_1"/>
</dbReference>
<dbReference type="SUPFAM" id="SSF55874">
    <property type="entry name" value="ATPase domain of HSP90 chaperone/DNA topoisomerase II/histidine kinase"/>
    <property type="match status" value="1"/>
</dbReference>
<evidence type="ECO:0000256" key="3">
    <source>
        <dbReference type="ARBA" id="ARBA00012438"/>
    </source>
</evidence>
<dbReference type="CDD" id="cd12914">
    <property type="entry name" value="PDC1_DGC_like"/>
    <property type="match status" value="1"/>
</dbReference>
<name>A0A557SHB1_9GAMM</name>
<dbReference type="SMART" id="SM00388">
    <property type="entry name" value="HisKA"/>
    <property type="match status" value="1"/>
</dbReference>
<evidence type="ECO:0000256" key="12">
    <source>
        <dbReference type="ARBA" id="ARBA00022989"/>
    </source>
</evidence>
<dbReference type="InterPro" id="IPR004358">
    <property type="entry name" value="Sig_transdc_His_kin-like_C"/>
</dbReference>
<dbReference type="Proteomes" id="UP000316649">
    <property type="component" value="Unassembled WGS sequence"/>
</dbReference>